<sequence>WPLEEREKLLHLAYEIPNAMLLIQGDLLRDISQDEIIDDIAKAGIHPSYITKYVDAVLTKPNTQDLIEYQLRLDPSLAGLDDELRKTGIHPNYFDVYKTLAHPIPPVQDLITMAVREAFTPEIASRFGQYEGLPAEYVEAAGKKGLTKEWAERYWAAHWTLPSVQQGFGMLHRGIINQADLSLLMRALDIMPFWRDKLMQLSYKPLTRVDVRRMHLLGTLDEGGVKQAYQDVGYNDRNASLMTDFTVRYNRRSLAGFTPRDALAAYINQFIEAGQTTSILRDIGVKGSEIPNMMRLAGYKREWKNITEQTTAIGNLYKKGKYDYAAARSKLSQLGLSSEVVKTQLQQWEPSTEAERTATFTNAQTLKLFTMGLIDEARARSELELLGFDDERRDLLIMSTQEQEAQQSR</sequence>
<gene>
    <name evidence="1" type="ORF">LCGC14_2803050</name>
</gene>
<reference evidence="1" key="1">
    <citation type="journal article" date="2015" name="Nature">
        <title>Complex archaea that bridge the gap between prokaryotes and eukaryotes.</title>
        <authorList>
            <person name="Spang A."/>
            <person name="Saw J.H."/>
            <person name="Jorgensen S.L."/>
            <person name="Zaremba-Niedzwiedzka K."/>
            <person name="Martijn J."/>
            <person name="Lind A.E."/>
            <person name="van Eijk R."/>
            <person name="Schleper C."/>
            <person name="Guy L."/>
            <person name="Ettema T.J."/>
        </authorList>
    </citation>
    <scope>NUCLEOTIDE SEQUENCE</scope>
</reference>
<dbReference type="EMBL" id="LAZR01052657">
    <property type="protein sequence ID" value="KKK82472.1"/>
    <property type="molecule type" value="Genomic_DNA"/>
</dbReference>
<protein>
    <submittedName>
        <fullName evidence="1">Uncharacterized protein</fullName>
    </submittedName>
</protein>
<feature type="non-terminal residue" evidence="1">
    <location>
        <position position="409"/>
    </location>
</feature>
<comment type="caution">
    <text evidence="1">The sequence shown here is derived from an EMBL/GenBank/DDBJ whole genome shotgun (WGS) entry which is preliminary data.</text>
</comment>
<feature type="non-terminal residue" evidence="1">
    <location>
        <position position="1"/>
    </location>
</feature>
<accession>A0A0F8YM84</accession>
<name>A0A0F8YM84_9ZZZZ</name>
<dbReference type="AlphaFoldDB" id="A0A0F8YM84"/>
<proteinExistence type="predicted"/>
<evidence type="ECO:0000313" key="1">
    <source>
        <dbReference type="EMBL" id="KKK82472.1"/>
    </source>
</evidence>
<organism evidence="1">
    <name type="scientific">marine sediment metagenome</name>
    <dbReference type="NCBI Taxonomy" id="412755"/>
    <lineage>
        <taxon>unclassified sequences</taxon>
        <taxon>metagenomes</taxon>
        <taxon>ecological metagenomes</taxon>
    </lineage>
</organism>